<dbReference type="EMBL" id="FXTB01000002">
    <property type="protein sequence ID" value="SMO52245.1"/>
    <property type="molecule type" value="Genomic_DNA"/>
</dbReference>
<protein>
    <recommendedName>
        <fullName evidence="2">DUF5077 domain-containing protein</fullName>
    </recommendedName>
</protein>
<keyword evidence="1" id="KW-0732">Signal</keyword>
<evidence type="ECO:0000256" key="1">
    <source>
        <dbReference type="SAM" id="SignalP"/>
    </source>
</evidence>
<dbReference type="RefSeq" id="WP_221929371.1">
    <property type="nucleotide sequence ID" value="NZ_FXTB01000002.1"/>
</dbReference>
<organism evidence="3 4">
    <name type="scientific">Saccharicrinis carchari</name>
    <dbReference type="NCBI Taxonomy" id="1168039"/>
    <lineage>
        <taxon>Bacteria</taxon>
        <taxon>Pseudomonadati</taxon>
        <taxon>Bacteroidota</taxon>
        <taxon>Bacteroidia</taxon>
        <taxon>Marinilabiliales</taxon>
        <taxon>Marinilabiliaceae</taxon>
        <taxon>Saccharicrinis</taxon>
    </lineage>
</organism>
<feature type="chain" id="PRO_5022123761" description="DUF5077 domain-containing protein" evidence="1">
    <location>
        <begin position="29"/>
        <end position="438"/>
    </location>
</feature>
<reference evidence="3 4" key="1">
    <citation type="submission" date="2017-05" db="EMBL/GenBank/DDBJ databases">
        <authorList>
            <person name="Varghese N."/>
            <person name="Submissions S."/>
        </authorList>
    </citation>
    <scope>NUCLEOTIDE SEQUENCE [LARGE SCALE GENOMIC DNA]</scope>
    <source>
        <strain evidence="3 4">DSM 27040</strain>
    </source>
</reference>
<sequence length="438" mass="49641">MNRKKSHGSWQYLTSVMLLLLFFSCSNATKNVDYSESVPLGGNAWVINNKDANRQMINKEGLVNWTNPDDIVRTYFRIGKTGKLNIGIEGKVVSGKSTMKVTFNGHEKEISLADTDTAVVHLGAFNVDKPGYYYVDIQGTIKTGDSFGEISHVLLGGDAVSEEVYYVKDDFYWGRRGPSVHLTYQVPDEVNNVKWFYNEITVPEGEDVMGSYFMANGFGEGYFGIQVNSPTERRILFSVWSPFKTDNPNEIPEEERILMLKKGVDVHTGKFGNEGSGGQSYKVFNWKAGISYQFLLKGHPSVNNSTDYTAYFFDPEKAKWELIASFRRPKTTSYLKRPHSFLENFITAMGTESRKAYYTNQWVADENGNWYELTEAKFTADATAHKEARLDYAGGVEGDAFFMKNCGFFSDHVPFNQMFKREKTNAKPVVDFLALPEK</sequence>
<dbReference type="PROSITE" id="PS51257">
    <property type="entry name" value="PROKAR_LIPOPROTEIN"/>
    <property type="match status" value="1"/>
</dbReference>
<dbReference type="InterPro" id="IPR031712">
    <property type="entry name" value="DUF5077"/>
</dbReference>
<dbReference type="AlphaFoldDB" id="A0A521BYW1"/>
<accession>A0A521BYW1</accession>
<feature type="signal peptide" evidence="1">
    <location>
        <begin position="1"/>
        <end position="28"/>
    </location>
</feature>
<feature type="domain" description="DUF5077" evidence="2">
    <location>
        <begin position="38"/>
        <end position="160"/>
    </location>
</feature>
<gene>
    <name evidence="3" type="ORF">SAMN06265379_102219</name>
</gene>
<dbReference type="InterPro" id="IPR021862">
    <property type="entry name" value="DUF3472"/>
</dbReference>
<dbReference type="Pfam" id="PF16871">
    <property type="entry name" value="DUF5077"/>
    <property type="match status" value="1"/>
</dbReference>
<evidence type="ECO:0000313" key="4">
    <source>
        <dbReference type="Proteomes" id="UP000319040"/>
    </source>
</evidence>
<dbReference type="Pfam" id="PF11958">
    <property type="entry name" value="DUF3472"/>
    <property type="match status" value="1"/>
</dbReference>
<dbReference type="Proteomes" id="UP000319040">
    <property type="component" value="Unassembled WGS sequence"/>
</dbReference>
<keyword evidence="4" id="KW-1185">Reference proteome</keyword>
<evidence type="ECO:0000313" key="3">
    <source>
        <dbReference type="EMBL" id="SMO52245.1"/>
    </source>
</evidence>
<evidence type="ECO:0000259" key="2">
    <source>
        <dbReference type="Pfam" id="PF16871"/>
    </source>
</evidence>
<name>A0A521BYW1_SACCC</name>
<proteinExistence type="predicted"/>